<accession>A0A0C3ETK4</accession>
<dbReference type="STRING" id="765440.A0A0C3ETK4"/>
<evidence type="ECO:0000256" key="5">
    <source>
        <dbReference type="SAM" id="SignalP"/>
    </source>
</evidence>
<dbReference type="AlphaFoldDB" id="A0A0C3ETK4"/>
<dbReference type="GO" id="GO:0003924">
    <property type="term" value="F:GTPase activity"/>
    <property type="evidence" value="ECO:0007669"/>
    <property type="project" value="InterPro"/>
</dbReference>
<protein>
    <submittedName>
        <fullName evidence="6">Uncharacterized protein</fullName>
    </submittedName>
</protein>
<dbReference type="Pfam" id="PF00503">
    <property type="entry name" value="G-alpha"/>
    <property type="match status" value="1"/>
</dbReference>
<keyword evidence="5" id="KW-0732">Signal</keyword>
<keyword evidence="2 4" id="KW-0342">GTP-binding</keyword>
<dbReference type="GO" id="GO:0005525">
    <property type="term" value="F:GTP binding"/>
    <property type="evidence" value="ECO:0007669"/>
    <property type="project" value="UniProtKB-KW"/>
</dbReference>
<dbReference type="InterPro" id="IPR001019">
    <property type="entry name" value="Gprotein_alpha_su"/>
</dbReference>
<evidence type="ECO:0000313" key="6">
    <source>
        <dbReference type="EMBL" id="KIM75865.1"/>
    </source>
</evidence>
<sequence length="106" mass="12074">MRPAWLATIFLALISCFDEQLVEDRNVNRFEDSVVCSSPQLSQTASIFMNKCDLLEKKIKSGVSVKKSLPSFEDRPNGTASVAKYLRFLLVRDGILREHLRHSNFV</sequence>
<dbReference type="GO" id="GO:0007186">
    <property type="term" value="P:G protein-coupled receptor signaling pathway"/>
    <property type="evidence" value="ECO:0007669"/>
    <property type="project" value="InterPro"/>
</dbReference>
<dbReference type="PROSITE" id="PS51257">
    <property type="entry name" value="PROKAR_LIPOPROTEIN"/>
    <property type="match status" value="1"/>
</dbReference>
<feature type="chain" id="PRO_5002164008" evidence="5">
    <location>
        <begin position="25"/>
        <end position="106"/>
    </location>
</feature>
<keyword evidence="3" id="KW-0807">Transducer</keyword>
<feature type="signal peptide" evidence="5">
    <location>
        <begin position="1"/>
        <end position="24"/>
    </location>
</feature>
<proteinExistence type="predicted"/>
<evidence type="ECO:0000256" key="1">
    <source>
        <dbReference type="ARBA" id="ARBA00022741"/>
    </source>
</evidence>
<evidence type="ECO:0000256" key="3">
    <source>
        <dbReference type="ARBA" id="ARBA00023224"/>
    </source>
</evidence>
<dbReference type="EMBL" id="KN833041">
    <property type="protein sequence ID" value="KIM75865.1"/>
    <property type="molecule type" value="Genomic_DNA"/>
</dbReference>
<evidence type="ECO:0000256" key="4">
    <source>
        <dbReference type="PIRSR" id="PIRSR601019-1"/>
    </source>
</evidence>
<keyword evidence="7" id="KW-1185">Reference proteome</keyword>
<reference evidence="7" key="2">
    <citation type="submission" date="2015-01" db="EMBL/GenBank/DDBJ databases">
        <title>Evolutionary Origins and Diversification of the Mycorrhizal Mutualists.</title>
        <authorList>
            <consortium name="DOE Joint Genome Institute"/>
            <consortium name="Mycorrhizal Genomics Consortium"/>
            <person name="Kohler A."/>
            <person name="Kuo A."/>
            <person name="Nagy L.G."/>
            <person name="Floudas D."/>
            <person name="Copeland A."/>
            <person name="Barry K.W."/>
            <person name="Cichocki N."/>
            <person name="Veneault-Fourrey C."/>
            <person name="LaButti K."/>
            <person name="Lindquist E.A."/>
            <person name="Lipzen A."/>
            <person name="Lundell T."/>
            <person name="Morin E."/>
            <person name="Murat C."/>
            <person name="Riley R."/>
            <person name="Ohm R."/>
            <person name="Sun H."/>
            <person name="Tunlid A."/>
            <person name="Henrissat B."/>
            <person name="Grigoriev I.V."/>
            <person name="Hibbett D.S."/>
            <person name="Martin F."/>
        </authorList>
    </citation>
    <scope>NUCLEOTIDE SEQUENCE [LARGE SCALE GENOMIC DNA]</scope>
    <source>
        <strain evidence="7">F 1598</strain>
    </source>
</reference>
<reference evidence="6 7" key="1">
    <citation type="submission" date="2014-04" db="EMBL/GenBank/DDBJ databases">
        <authorList>
            <consortium name="DOE Joint Genome Institute"/>
            <person name="Kuo A."/>
            <person name="Tarkka M."/>
            <person name="Buscot F."/>
            <person name="Kohler A."/>
            <person name="Nagy L.G."/>
            <person name="Floudas D."/>
            <person name="Copeland A."/>
            <person name="Barry K.W."/>
            <person name="Cichocki N."/>
            <person name="Veneault-Fourrey C."/>
            <person name="LaButti K."/>
            <person name="Lindquist E.A."/>
            <person name="Lipzen A."/>
            <person name="Lundell T."/>
            <person name="Morin E."/>
            <person name="Murat C."/>
            <person name="Sun H."/>
            <person name="Tunlid A."/>
            <person name="Henrissat B."/>
            <person name="Grigoriev I.V."/>
            <person name="Hibbett D.S."/>
            <person name="Martin F."/>
            <person name="Nordberg H.P."/>
            <person name="Cantor M.N."/>
            <person name="Hua S.X."/>
        </authorList>
    </citation>
    <scope>NUCLEOTIDE SEQUENCE [LARGE SCALE GENOMIC DNA]</scope>
    <source>
        <strain evidence="6 7">F 1598</strain>
    </source>
</reference>
<evidence type="ECO:0000256" key="2">
    <source>
        <dbReference type="ARBA" id="ARBA00023134"/>
    </source>
</evidence>
<evidence type="ECO:0000313" key="7">
    <source>
        <dbReference type="Proteomes" id="UP000054166"/>
    </source>
</evidence>
<dbReference type="InParanoid" id="A0A0C3ETK4"/>
<dbReference type="GO" id="GO:0031683">
    <property type="term" value="F:G-protein beta/gamma-subunit complex binding"/>
    <property type="evidence" value="ECO:0007669"/>
    <property type="project" value="InterPro"/>
</dbReference>
<gene>
    <name evidence="6" type="ORF">PILCRDRAFT_662670</name>
</gene>
<organism evidence="6 7">
    <name type="scientific">Piloderma croceum (strain F 1598)</name>
    <dbReference type="NCBI Taxonomy" id="765440"/>
    <lineage>
        <taxon>Eukaryota</taxon>
        <taxon>Fungi</taxon>
        <taxon>Dikarya</taxon>
        <taxon>Basidiomycota</taxon>
        <taxon>Agaricomycotina</taxon>
        <taxon>Agaricomycetes</taxon>
        <taxon>Agaricomycetidae</taxon>
        <taxon>Atheliales</taxon>
        <taxon>Atheliaceae</taxon>
        <taxon>Piloderma</taxon>
    </lineage>
</organism>
<dbReference type="Proteomes" id="UP000054166">
    <property type="component" value="Unassembled WGS sequence"/>
</dbReference>
<dbReference type="InterPro" id="IPR027417">
    <property type="entry name" value="P-loop_NTPase"/>
</dbReference>
<feature type="binding site" evidence="4">
    <location>
        <begin position="50"/>
        <end position="53"/>
    </location>
    <ligand>
        <name>GTP</name>
        <dbReference type="ChEBI" id="CHEBI:37565"/>
    </ligand>
</feature>
<dbReference type="Gene3D" id="3.40.50.300">
    <property type="entry name" value="P-loop containing nucleotide triphosphate hydrolases"/>
    <property type="match status" value="1"/>
</dbReference>
<keyword evidence="1 4" id="KW-0547">Nucleotide-binding</keyword>
<name>A0A0C3ETK4_PILCF</name>
<dbReference type="HOGENOM" id="CLU_2224216_0_0_1"/>